<evidence type="ECO:0000313" key="1">
    <source>
        <dbReference type="EMBL" id="KRL00705.1"/>
    </source>
</evidence>
<evidence type="ECO:0008006" key="3">
    <source>
        <dbReference type="Google" id="ProtNLM"/>
    </source>
</evidence>
<dbReference type="Proteomes" id="UP000051074">
    <property type="component" value="Unassembled WGS sequence"/>
</dbReference>
<dbReference type="PATRIC" id="fig|1293597.4.peg.1259"/>
<protein>
    <recommendedName>
        <fullName evidence="3">LysR substrate-binding domain-containing protein</fullName>
    </recommendedName>
</protein>
<accession>A0A0R1LZ64</accession>
<proteinExistence type="predicted"/>
<reference evidence="1 2" key="1">
    <citation type="journal article" date="2015" name="Genome Announc.">
        <title>Expanding the biotechnology potential of lactobacilli through comparative genomics of 213 strains and associated genera.</title>
        <authorList>
            <person name="Sun Z."/>
            <person name="Harris H.M."/>
            <person name="McCann A."/>
            <person name="Guo C."/>
            <person name="Argimon S."/>
            <person name="Zhang W."/>
            <person name="Yang X."/>
            <person name="Jeffery I.B."/>
            <person name="Cooney J.C."/>
            <person name="Kagawa T.F."/>
            <person name="Liu W."/>
            <person name="Song Y."/>
            <person name="Salvetti E."/>
            <person name="Wrobel A."/>
            <person name="Rasinkangas P."/>
            <person name="Parkhill J."/>
            <person name="Rea M.C."/>
            <person name="O'Sullivan O."/>
            <person name="Ritari J."/>
            <person name="Douillard F.P."/>
            <person name="Paul Ross R."/>
            <person name="Yang R."/>
            <person name="Briner A.E."/>
            <person name="Felis G.E."/>
            <person name="de Vos W.M."/>
            <person name="Barrangou R."/>
            <person name="Klaenhammer T.R."/>
            <person name="Caufield P.W."/>
            <person name="Cui Y."/>
            <person name="Zhang H."/>
            <person name="O'Toole P.W."/>
        </authorList>
    </citation>
    <scope>NUCLEOTIDE SEQUENCE [LARGE SCALE GENOMIC DNA]</scope>
    <source>
        <strain evidence="1 2">DSM 19284</strain>
    </source>
</reference>
<organism evidence="1 2">
    <name type="scientific">Lactobacillus equicursoris DSM 19284 = JCM 14600 = CIP 110162</name>
    <dbReference type="NCBI Taxonomy" id="1293597"/>
    <lineage>
        <taxon>Bacteria</taxon>
        <taxon>Bacillati</taxon>
        <taxon>Bacillota</taxon>
        <taxon>Bacilli</taxon>
        <taxon>Lactobacillales</taxon>
        <taxon>Lactobacillaceae</taxon>
        <taxon>Lactobacillus</taxon>
    </lineage>
</organism>
<dbReference type="AlphaFoldDB" id="A0A0R1LZ64"/>
<dbReference type="EMBL" id="AZDU01000037">
    <property type="protein sequence ID" value="KRL00705.1"/>
    <property type="molecule type" value="Genomic_DNA"/>
</dbReference>
<dbReference type="STRING" id="1293597.FC20_GL001175"/>
<keyword evidence="2" id="KW-1185">Reference proteome</keyword>
<comment type="caution">
    <text evidence="1">The sequence shown here is derived from an EMBL/GenBank/DDBJ whole genome shotgun (WGS) entry which is preliminary data.</text>
</comment>
<name>A0A0R1LZ64_9LACO</name>
<gene>
    <name evidence="1" type="ORF">FC20_GL001175</name>
</gene>
<evidence type="ECO:0000313" key="2">
    <source>
        <dbReference type="Proteomes" id="UP000051074"/>
    </source>
</evidence>
<sequence>MGIWQGQVAEVPIEPAFYVDMGILLPKNPPSPAVKTFADFLQGKAEDFLPNPLT</sequence>